<keyword evidence="3" id="KW-1185">Reference proteome</keyword>
<reference evidence="2" key="1">
    <citation type="submission" date="2021-02" db="EMBL/GenBank/DDBJ databases">
        <title>Neisseriaceae sp. 26B isolated from the cloaca of a Common Toad-headed Turtle (Mesoclemmys nasuta).</title>
        <authorList>
            <person name="Spergser J."/>
            <person name="Busse H.-J."/>
        </authorList>
    </citation>
    <scope>NUCLEOTIDE SEQUENCE</scope>
    <source>
        <strain evidence="2">26B</strain>
    </source>
</reference>
<keyword evidence="1" id="KW-0472">Membrane</keyword>
<dbReference type="EMBL" id="CP069798">
    <property type="protein sequence ID" value="QRQ81544.1"/>
    <property type="molecule type" value="Genomic_DNA"/>
</dbReference>
<name>A0A892ZJ29_9NEIS</name>
<organism evidence="2 3">
    <name type="scientific">Paralysiella testudinis</name>
    <dbReference type="NCBI Taxonomy" id="2809020"/>
    <lineage>
        <taxon>Bacteria</taxon>
        <taxon>Pseudomonadati</taxon>
        <taxon>Pseudomonadota</taxon>
        <taxon>Betaproteobacteria</taxon>
        <taxon>Neisseriales</taxon>
        <taxon>Neisseriaceae</taxon>
        <taxon>Paralysiella</taxon>
    </lineage>
</organism>
<dbReference type="KEGG" id="ptes:JQU52_12710"/>
<dbReference type="AlphaFoldDB" id="A0A892ZJ29"/>
<feature type="transmembrane region" description="Helical" evidence="1">
    <location>
        <begin position="57"/>
        <end position="79"/>
    </location>
</feature>
<keyword evidence="1" id="KW-1133">Transmembrane helix</keyword>
<evidence type="ECO:0000313" key="3">
    <source>
        <dbReference type="Proteomes" id="UP000653156"/>
    </source>
</evidence>
<evidence type="ECO:0008006" key="4">
    <source>
        <dbReference type="Google" id="ProtNLM"/>
    </source>
</evidence>
<gene>
    <name evidence="2" type="ORF">JQU52_12710</name>
</gene>
<dbReference type="Proteomes" id="UP000653156">
    <property type="component" value="Chromosome"/>
</dbReference>
<accession>A0A892ZJ29</accession>
<dbReference type="RefSeq" id="WP_230338837.1">
    <property type="nucleotide sequence ID" value="NZ_CP069798.1"/>
</dbReference>
<keyword evidence="1" id="KW-0812">Transmembrane</keyword>
<sequence>MSTQTDILSINQIQLLLSEKRTALSVMRTGIAILALPLSIFSALIATSKMYTISDVWLPLALVSGVNLSLLAFSAYLIIHSLQRMRHYDCRIAAIKQNHPALKNLV</sequence>
<evidence type="ECO:0000256" key="1">
    <source>
        <dbReference type="SAM" id="Phobius"/>
    </source>
</evidence>
<protein>
    <recommendedName>
        <fullName evidence="4">DUF202 domain-containing protein</fullName>
    </recommendedName>
</protein>
<proteinExistence type="predicted"/>
<feature type="transmembrane region" description="Helical" evidence="1">
    <location>
        <begin position="30"/>
        <end position="51"/>
    </location>
</feature>
<evidence type="ECO:0000313" key="2">
    <source>
        <dbReference type="EMBL" id="QRQ81544.1"/>
    </source>
</evidence>